<sequence length="60" mass="7406">MISITKKIYLVIQSYYQLYNDNAIFKILIDYDLTIEEFYNFLNDFYLRIAKKNKKLSKPW</sequence>
<evidence type="ECO:0000313" key="2">
    <source>
        <dbReference type="Proteomes" id="UP001473424"/>
    </source>
</evidence>
<dbReference type="EMBL" id="AP028955">
    <property type="protein sequence ID" value="BET38879.1"/>
    <property type="molecule type" value="Genomic_DNA"/>
</dbReference>
<organism evidence="1 2">
    <name type="scientific">Spiroplasma ixodetis</name>
    <dbReference type="NCBI Taxonomy" id="2141"/>
    <lineage>
        <taxon>Bacteria</taxon>
        <taxon>Bacillati</taxon>
        <taxon>Mycoplasmatota</taxon>
        <taxon>Mollicutes</taxon>
        <taxon>Entomoplasmatales</taxon>
        <taxon>Spiroplasmataceae</taxon>
        <taxon>Spiroplasma</taxon>
    </lineage>
</organism>
<evidence type="ECO:0000313" key="1">
    <source>
        <dbReference type="EMBL" id="BET38879.1"/>
    </source>
</evidence>
<name>A0ABM8JNS0_9MOLU</name>
<proteinExistence type="predicted"/>
<reference evidence="2" key="1">
    <citation type="journal article" date="2024" name="FEMS Microbiol. Lett.">
        <title>Genomic insights into Spiroplasma endosymbionts that induce male-killing and protective phenotypes in the pea aphid.</title>
        <authorList>
            <person name="Arai H."/>
            <person name="Legeai F."/>
            <person name="Kageyama D."/>
            <person name="Sugio A."/>
            <person name="Simon J.C."/>
        </authorList>
    </citation>
    <scope>NUCLEOTIDE SEQUENCE [LARGE SCALE GENOMIC DNA]</scope>
    <source>
        <strain evidence="2">sAp269</strain>
    </source>
</reference>
<gene>
    <name evidence="1" type="ORF">SAP269_14680</name>
</gene>
<keyword evidence="2" id="KW-1185">Reference proteome</keyword>
<dbReference type="RefSeq" id="WP_353305804.1">
    <property type="nucleotide sequence ID" value="NZ_AP028955.1"/>
</dbReference>
<protein>
    <submittedName>
        <fullName evidence="1">Uncharacterized protein</fullName>
    </submittedName>
</protein>
<accession>A0ABM8JNS0</accession>
<dbReference type="Proteomes" id="UP001473424">
    <property type="component" value="Chromosome"/>
</dbReference>